<protein>
    <submittedName>
        <fullName evidence="8">Transposase, IS605 OrfB family, central region</fullName>
    </submittedName>
</protein>
<dbReference type="NCBIfam" id="TIGR01766">
    <property type="entry name" value="IS200/IS605 family accessory protein TnpB-like domain"/>
    <property type="match status" value="1"/>
</dbReference>
<evidence type="ECO:0000256" key="2">
    <source>
        <dbReference type="ARBA" id="ARBA00011044"/>
    </source>
</evidence>
<dbReference type="GeneID" id="14401595"/>
<sequence>MILTKTVILKIVNPDNDLVETMQKYSDGMNYASSVVFQNGKTIGSYKLQNIVYGYLREVIGLKSQMSCNIPRQVSGCYKTLKEQIKEGKVIWKEITFSTYSMTLSYKRDFSISQNLVSITTINNGRKPYKIQSYDNAQQYFDGTWKFTASKVVRHKDSNHYFHLSVEKEVPEKELEYPSNYMGIDLGMNYLAVASTTEKKCKFFAGGHIKYIRNQYKSMRARLQSKGTLSAKRMLKHLSGKEQRLMRDVNHIISKEIVKFAIDNDVSVIGLEDLNGIKESTIHNVPKKKRHNHSSWAYRQLHTFIEYKAREAGIITHFVDPAYTSQTCIRCNHISKNNRHRLEFRCEICGYENNADLNGAMNIEHRTRDFRYILESQGCVSATHTNA</sequence>
<organism evidence="8 9">
    <name type="scientific">Methanomethylovorans hollandica (strain DSM 15978 / NBRC 107637 / DMS1)</name>
    <dbReference type="NCBI Taxonomy" id="867904"/>
    <lineage>
        <taxon>Archaea</taxon>
        <taxon>Methanobacteriati</taxon>
        <taxon>Methanobacteriota</taxon>
        <taxon>Stenosarchaea group</taxon>
        <taxon>Methanomicrobia</taxon>
        <taxon>Methanosarcinales</taxon>
        <taxon>Methanosarcinaceae</taxon>
        <taxon>Methanomethylovorans</taxon>
    </lineage>
</organism>
<dbReference type="Pfam" id="PF07282">
    <property type="entry name" value="Cas12f1-like_TNB"/>
    <property type="match status" value="1"/>
</dbReference>
<dbReference type="InterPro" id="IPR001959">
    <property type="entry name" value="Transposase"/>
</dbReference>
<dbReference type="PANTHER" id="PTHR30405:SF11">
    <property type="entry name" value="RNA-GUIDED DNA ENDONUCLEASE RV2885C-RELATED"/>
    <property type="match status" value="1"/>
</dbReference>
<dbReference type="Proteomes" id="UP000010866">
    <property type="component" value="Plasmid pMETHO01"/>
</dbReference>
<dbReference type="Pfam" id="PF01385">
    <property type="entry name" value="OrfB_IS605"/>
    <property type="match status" value="1"/>
</dbReference>
<gene>
    <name evidence="8" type="ordered locus">Metho_2633</name>
</gene>
<dbReference type="RefSeq" id="WP_015313897.1">
    <property type="nucleotide sequence ID" value="NC_019972.1"/>
</dbReference>
<dbReference type="OrthoDB" id="120885at2157"/>
<keyword evidence="3" id="KW-0815">Transposition</keyword>
<comment type="similarity">
    <text evidence="2">In the N-terminal section; belongs to the transposase 2 family.</text>
</comment>
<evidence type="ECO:0000313" key="8">
    <source>
        <dbReference type="EMBL" id="AGB50765.1"/>
    </source>
</evidence>
<keyword evidence="8" id="KW-0614">Plasmid</keyword>
<dbReference type="PANTHER" id="PTHR30405">
    <property type="entry name" value="TRANSPOSASE"/>
    <property type="match status" value="1"/>
</dbReference>
<evidence type="ECO:0000256" key="3">
    <source>
        <dbReference type="ARBA" id="ARBA00022578"/>
    </source>
</evidence>
<feature type="domain" description="Probable transposase IS891/IS1136/IS1341" evidence="6">
    <location>
        <begin position="163"/>
        <end position="274"/>
    </location>
</feature>
<dbReference type="GO" id="GO:0032196">
    <property type="term" value="P:transposition"/>
    <property type="evidence" value="ECO:0007669"/>
    <property type="project" value="UniProtKB-KW"/>
</dbReference>
<evidence type="ECO:0000259" key="7">
    <source>
        <dbReference type="Pfam" id="PF07282"/>
    </source>
</evidence>
<feature type="domain" description="Cas12f1-like TNB" evidence="7">
    <location>
        <begin position="298"/>
        <end position="363"/>
    </location>
</feature>
<proteinExistence type="inferred from homology"/>
<evidence type="ECO:0000256" key="5">
    <source>
        <dbReference type="ARBA" id="ARBA00023172"/>
    </source>
</evidence>
<dbReference type="AlphaFoldDB" id="L0L1F8"/>
<keyword evidence="9" id="KW-1185">Reference proteome</keyword>
<dbReference type="HOGENOM" id="CLU_032903_3_2_2"/>
<evidence type="ECO:0000313" key="9">
    <source>
        <dbReference type="Proteomes" id="UP000010866"/>
    </source>
</evidence>
<keyword evidence="5" id="KW-0233">DNA recombination</keyword>
<keyword evidence="4" id="KW-0238">DNA-binding</keyword>
<dbReference type="GO" id="GO:0006310">
    <property type="term" value="P:DNA recombination"/>
    <property type="evidence" value="ECO:0007669"/>
    <property type="project" value="UniProtKB-KW"/>
</dbReference>
<dbReference type="GO" id="GO:0003677">
    <property type="term" value="F:DNA binding"/>
    <property type="evidence" value="ECO:0007669"/>
    <property type="project" value="UniProtKB-KW"/>
</dbReference>
<dbReference type="KEGG" id="mhz:Metho_2633"/>
<evidence type="ECO:0000259" key="6">
    <source>
        <dbReference type="Pfam" id="PF01385"/>
    </source>
</evidence>
<geneLocation type="plasmid" evidence="8 9">
    <name>pMETHO01</name>
</geneLocation>
<evidence type="ECO:0000256" key="4">
    <source>
        <dbReference type="ARBA" id="ARBA00023125"/>
    </source>
</evidence>
<comment type="similarity">
    <text evidence="1">In the C-terminal section; belongs to the transposase 35 family.</text>
</comment>
<dbReference type="NCBIfam" id="NF040570">
    <property type="entry name" value="guided_TnpB"/>
    <property type="match status" value="1"/>
</dbReference>
<name>L0L1F8_METHD</name>
<dbReference type="InterPro" id="IPR051399">
    <property type="entry name" value="RNA-guided_DNA_endo/Transpos"/>
</dbReference>
<reference evidence="9" key="1">
    <citation type="submission" date="2012-02" db="EMBL/GenBank/DDBJ databases">
        <title>Complete sequence of plasmid of Methanomethylovorans hollandica DSM 15978.</title>
        <authorList>
            <person name="Lucas S."/>
            <person name="Copeland A."/>
            <person name="Lapidus A."/>
            <person name="Glavina del Rio T."/>
            <person name="Dalin E."/>
            <person name="Tice H."/>
            <person name="Bruce D."/>
            <person name="Goodwin L."/>
            <person name="Pitluck S."/>
            <person name="Peters L."/>
            <person name="Mikhailova N."/>
            <person name="Held B."/>
            <person name="Kyrpides N."/>
            <person name="Mavromatis K."/>
            <person name="Ivanova N."/>
            <person name="Brettin T."/>
            <person name="Detter J.C."/>
            <person name="Han C."/>
            <person name="Larimer F."/>
            <person name="Land M."/>
            <person name="Hauser L."/>
            <person name="Markowitz V."/>
            <person name="Cheng J.-F."/>
            <person name="Hugenholtz P."/>
            <person name="Woyke T."/>
            <person name="Wu D."/>
            <person name="Spring S."/>
            <person name="Schroeder M."/>
            <person name="Brambilla E."/>
            <person name="Klenk H.-P."/>
            <person name="Eisen J.A."/>
        </authorList>
    </citation>
    <scope>NUCLEOTIDE SEQUENCE [LARGE SCALE GENOMIC DNA]</scope>
    <source>
        <strain evidence="9">DSM 15978 / NBRC 107637 / DMS1</strain>
        <plasmid evidence="9">Plasmid pMETHO01</plasmid>
    </source>
</reference>
<dbReference type="EMBL" id="CP003363">
    <property type="protein sequence ID" value="AGB50765.1"/>
    <property type="molecule type" value="Genomic_DNA"/>
</dbReference>
<dbReference type="InterPro" id="IPR010095">
    <property type="entry name" value="Cas12f1-like_TNB"/>
</dbReference>
<accession>L0L1F8</accession>
<evidence type="ECO:0000256" key="1">
    <source>
        <dbReference type="ARBA" id="ARBA00008761"/>
    </source>
</evidence>